<dbReference type="EMBL" id="GIFC01011437">
    <property type="protein sequence ID" value="MXU93520.1"/>
    <property type="molecule type" value="Transcribed_RNA"/>
</dbReference>
<name>A0A6B0UUK9_IXORI</name>
<proteinExistence type="predicted"/>
<organism evidence="1">
    <name type="scientific">Ixodes ricinus</name>
    <name type="common">Common tick</name>
    <name type="synonym">Acarus ricinus</name>
    <dbReference type="NCBI Taxonomy" id="34613"/>
    <lineage>
        <taxon>Eukaryota</taxon>
        <taxon>Metazoa</taxon>
        <taxon>Ecdysozoa</taxon>
        <taxon>Arthropoda</taxon>
        <taxon>Chelicerata</taxon>
        <taxon>Arachnida</taxon>
        <taxon>Acari</taxon>
        <taxon>Parasitiformes</taxon>
        <taxon>Ixodida</taxon>
        <taxon>Ixodoidea</taxon>
        <taxon>Ixodidae</taxon>
        <taxon>Ixodinae</taxon>
        <taxon>Ixodes</taxon>
    </lineage>
</organism>
<protein>
    <submittedName>
        <fullName evidence="1">Uncharacterized protein</fullName>
    </submittedName>
</protein>
<accession>A0A6B0UUK9</accession>
<dbReference type="AlphaFoldDB" id="A0A6B0UUK9"/>
<sequence>MPLSTAMQRPMMTSSLTFSMMVAASPATSANSTGARYRFQKRKSSPRLPVVLPTCPKRLELGSQKMRSKQRTTLFRFPNPRREIAAPFHSGSGGTNWTVLGRLGLLRTDCLRTPRGSVQRTASALKVARPEFVLVFVVVTSTPVPDR</sequence>
<evidence type="ECO:0000313" key="1">
    <source>
        <dbReference type="EMBL" id="MXU93520.1"/>
    </source>
</evidence>
<reference evidence="1" key="1">
    <citation type="submission" date="2019-12" db="EMBL/GenBank/DDBJ databases">
        <title>An insight into the sialome of adult female Ixodes ricinus ticks feeding for 6 days.</title>
        <authorList>
            <person name="Perner J."/>
            <person name="Ribeiro J.M.C."/>
        </authorList>
    </citation>
    <scope>NUCLEOTIDE SEQUENCE</scope>
    <source>
        <strain evidence="1">Semi-engorged</strain>
        <tissue evidence="1">Salivary glands</tissue>
    </source>
</reference>